<protein>
    <submittedName>
        <fullName evidence="1">Uncharacterized protein</fullName>
    </submittedName>
</protein>
<dbReference type="Proteomes" id="UP000886757">
    <property type="component" value="Unassembled WGS sequence"/>
</dbReference>
<dbReference type="AlphaFoldDB" id="A0A9D1D9C5"/>
<gene>
    <name evidence="1" type="ORF">IAB31_01045</name>
</gene>
<accession>A0A9D1D9C5</accession>
<sequence length="199" mass="22303">MTERDRYKKVFDTVSSFGMEPLEEGSLMTKRRKHFYLNRAAAAAAVLLIAGSTGVAYAANVGGIQRTVQLWIHGDQTDATLVIETEEGYAEYSATYQLQDGSTESFSGGGIAYEADGSERPLTEEEILQELSMPTVEYKEDGSVWVYYYNQKIDVTDSFENGVCYVKLVNGGETLYLTIKYKDGYSTSYDKYPDPRLFN</sequence>
<dbReference type="EMBL" id="DVGK01000015">
    <property type="protein sequence ID" value="HIR12493.1"/>
    <property type="molecule type" value="Genomic_DNA"/>
</dbReference>
<comment type="caution">
    <text evidence="1">The sequence shown here is derived from an EMBL/GenBank/DDBJ whole genome shotgun (WGS) entry which is preliminary data.</text>
</comment>
<reference evidence="1" key="2">
    <citation type="journal article" date="2021" name="PeerJ">
        <title>Extensive microbial diversity within the chicken gut microbiome revealed by metagenomics and culture.</title>
        <authorList>
            <person name="Gilroy R."/>
            <person name="Ravi A."/>
            <person name="Getino M."/>
            <person name="Pursley I."/>
            <person name="Horton D.L."/>
            <person name="Alikhan N.F."/>
            <person name="Baker D."/>
            <person name="Gharbi K."/>
            <person name="Hall N."/>
            <person name="Watson M."/>
            <person name="Adriaenssens E.M."/>
            <person name="Foster-Nyarko E."/>
            <person name="Jarju S."/>
            <person name="Secka A."/>
            <person name="Antonio M."/>
            <person name="Oren A."/>
            <person name="Chaudhuri R.R."/>
            <person name="La Ragione R."/>
            <person name="Hildebrand F."/>
            <person name="Pallen M.J."/>
        </authorList>
    </citation>
    <scope>NUCLEOTIDE SEQUENCE</scope>
    <source>
        <strain evidence="1">ChiSjej4B22-8148</strain>
    </source>
</reference>
<organism evidence="1 2">
    <name type="scientific">Candidatus Choladousia intestinavium</name>
    <dbReference type="NCBI Taxonomy" id="2840727"/>
    <lineage>
        <taxon>Bacteria</taxon>
        <taxon>Bacillati</taxon>
        <taxon>Bacillota</taxon>
        <taxon>Clostridia</taxon>
        <taxon>Lachnospirales</taxon>
        <taxon>Lachnospiraceae</taxon>
        <taxon>Lachnospiraceae incertae sedis</taxon>
        <taxon>Candidatus Choladousia</taxon>
    </lineage>
</organism>
<name>A0A9D1D9C5_9FIRM</name>
<evidence type="ECO:0000313" key="1">
    <source>
        <dbReference type="EMBL" id="HIR12493.1"/>
    </source>
</evidence>
<proteinExistence type="predicted"/>
<evidence type="ECO:0000313" key="2">
    <source>
        <dbReference type="Proteomes" id="UP000886757"/>
    </source>
</evidence>
<reference evidence="1" key="1">
    <citation type="submission" date="2020-10" db="EMBL/GenBank/DDBJ databases">
        <authorList>
            <person name="Gilroy R."/>
        </authorList>
    </citation>
    <scope>NUCLEOTIDE SEQUENCE</scope>
    <source>
        <strain evidence="1">ChiSjej4B22-8148</strain>
    </source>
</reference>